<dbReference type="PANTHER" id="PTHR44846">
    <property type="entry name" value="MANNOSYL-D-GLYCERATE TRANSPORT/METABOLISM SYSTEM REPRESSOR MNGR-RELATED"/>
    <property type="match status" value="1"/>
</dbReference>
<proteinExistence type="predicted"/>
<dbReference type="GO" id="GO:0003677">
    <property type="term" value="F:DNA binding"/>
    <property type="evidence" value="ECO:0007669"/>
    <property type="project" value="UniProtKB-KW"/>
</dbReference>
<comment type="caution">
    <text evidence="5">The sequence shown here is derived from an EMBL/GenBank/DDBJ whole genome shotgun (WGS) entry which is preliminary data.</text>
</comment>
<dbReference type="Proteomes" id="UP000468591">
    <property type="component" value="Unassembled WGS sequence"/>
</dbReference>
<dbReference type="SMART" id="SM00345">
    <property type="entry name" value="HTH_GNTR"/>
    <property type="match status" value="1"/>
</dbReference>
<accession>A0A6P0CGS0</accession>
<feature type="domain" description="HTH gntR-type" evidence="4">
    <location>
        <begin position="18"/>
        <end position="86"/>
    </location>
</feature>
<evidence type="ECO:0000256" key="1">
    <source>
        <dbReference type="ARBA" id="ARBA00023015"/>
    </source>
</evidence>
<dbReference type="EMBL" id="JAABNT010000009">
    <property type="protein sequence ID" value="NEK23664.1"/>
    <property type="molecule type" value="Genomic_DNA"/>
</dbReference>
<dbReference type="Gene3D" id="1.10.10.10">
    <property type="entry name" value="Winged helix-like DNA-binding domain superfamily/Winged helix DNA-binding domain"/>
    <property type="match status" value="1"/>
</dbReference>
<dbReference type="InterPro" id="IPR036390">
    <property type="entry name" value="WH_DNA-bd_sf"/>
</dbReference>
<evidence type="ECO:0000256" key="2">
    <source>
        <dbReference type="ARBA" id="ARBA00023125"/>
    </source>
</evidence>
<sequence>MRGVSDVQTNRADTLPEGAKAQRVYLSLRDQITGGALSNGDSLPGEQRLAETFGVSRVTVRRALDALAGTGLIERRAGSGTTVRNGQGEDKPVAMNFTTLMPQLVEMGHSTTARLLSFSYGTAPDFVARAMGLAANDEVQIATRVRSADDTPFSHLTTYVPAAIARNYSEDDLASQPLFALLERSGVEIEEAHQSVSATLAGPEVADALGIAVGSALLSLRRVVRDINGNGVEYLSGLYRPDMFRLEMPLTRVGQGAARHWEPAIGQDGEGTA</sequence>
<dbReference type="AlphaFoldDB" id="A0A6P0CGS0"/>
<dbReference type="Gene3D" id="3.40.1410.10">
    <property type="entry name" value="Chorismate lyase-like"/>
    <property type="match status" value="1"/>
</dbReference>
<reference evidence="5 6" key="1">
    <citation type="submission" date="2020-01" db="EMBL/GenBank/DDBJ databases">
        <title>Sulfitobacter sediminilitoris sp. nov., isolated from a tidal flat.</title>
        <authorList>
            <person name="Park S."/>
            <person name="Yoon J.-H."/>
        </authorList>
    </citation>
    <scope>NUCLEOTIDE SEQUENCE [LARGE SCALE GENOMIC DNA]</scope>
    <source>
        <strain evidence="5 6">JBTF-M27</strain>
    </source>
</reference>
<dbReference type="InterPro" id="IPR000524">
    <property type="entry name" value="Tscrpt_reg_HTH_GntR"/>
</dbReference>
<dbReference type="SUPFAM" id="SSF64288">
    <property type="entry name" value="Chorismate lyase-like"/>
    <property type="match status" value="1"/>
</dbReference>
<dbReference type="GO" id="GO:0003700">
    <property type="term" value="F:DNA-binding transcription factor activity"/>
    <property type="evidence" value="ECO:0007669"/>
    <property type="project" value="InterPro"/>
</dbReference>
<keyword evidence="6" id="KW-1185">Reference proteome</keyword>
<dbReference type="CDD" id="cd07377">
    <property type="entry name" value="WHTH_GntR"/>
    <property type="match status" value="1"/>
</dbReference>
<dbReference type="PROSITE" id="PS50949">
    <property type="entry name" value="HTH_GNTR"/>
    <property type="match status" value="1"/>
</dbReference>
<dbReference type="InterPro" id="IPR011663">
    <property type="entry name" value="UTRA"/>
</dbReference>
<name>A0A6P0CGS0_9RHOB</name>
<keyword evidence="2" id="KW-0238">DNA-binding</keyword>
<gene>
    <name evidence="5" type="ORF">GV827_14780</name>
</gene>
<keyword evidence="1" id="KW-0805">Transcription regulation</keyword>
<dbReference type="SUPFAM" id="SSF46785">
    <property type="entry name" value="Winged helix' DNA-binding domain"/>
    <property type="match status" value="1"/>
</dbReference>
<evidence type="ECO:0000313" key="5">
    <source>
        <dbReference type="EMBL" id="NEK23664.1"/>
    </source>
</evidence>
<dbReference type="InterPro" id="IPR028978">
    <property type="entry name" value="Chorismate_lyase_/UTRA_dom_sf"/>
</dbReference>
<dbReference type="Pfam" id="PF00392">
    <property type="entry name" value="GntR"/>
    <property type="match status" value="1"/>
</dbReference>
<evidence type="ECO:0000259" key="4">
    <source>
        <dbReference type="PROSITE" id="PS50949"/>
    </source>
</evidence>
<dbReference type="SMART" id="SM00866">
    <property type="entry name" value="UTRA"/>
    <property type="match status" value="1"/>
</dbReference>
<evidence type="ECO:0000256" key="3">
    <source>
        <dbReference type="ARBA" id="ARBA00023163"/>
    </source>
</evidence>
<dbReference type="RefSeq" id="WP_164354587.1">
    <property type="nucleotide sequence ID" value="NZ_JAABNT010000009.1"/>
</dbReference>
<dbReference type="InterPro" id="IPR036388">
    <property type="entry name" value="WH-like_DNA-bd_sf"/>
</dbReference>
<dbReference type="InterPro" id="IPR050679">
    <property type="entry name" value="Bact_HTH_transcr_reg"/>
</dbReference>
<dbReference type="PANTHER" id="PTHR44846:SF1">
    <property type="entry name" value="MANNOSYL-D-GLYCERATE TRANSPORT_METABOLISM SYSTEM REPRESSOR MNGR-RELATED"/>
    <property type="match status" value="1"/>
</dbReference>
<dbReference type="GO" id="GO:0045892">
    <property type="term" value="P:negative regulation of DNA-templated transcription"/>
    <property type="evidence" value="ECO:0007669"/>
    <property type="project" value="TreeGrafter"/>
</dbReference>
<dbReference type="Pfam" id="PF07702">
    <property type="entry name" value="UTRA"/>
    <property type="match status" value="1"/>
</dbReference>
<protein>
    <submittedName>
        <fullName evidence="5">UTRA domain-containing protein</fullName>
    </submittedName>
</protein>
<keyword evidence="3" id="KW-0804">Transcription</keyword>
<dbReference type="PRINTS" id="PR00035">
    <property type="entry name" value="HTHGNTR"/>
</dbReference>
<organism evidence="5 6">
    <name type="scientific">Sulfitobacter sediminilitoris</name>
    <dbReference type="NCBI Taxonomy" id="2698830"/>
    <lineage>
        <taxon>Bacteria</taxon>
        <taxon>Pseudomonadati</taxon>
        <taxon>Pseudomonadota</taxon>
        <taxon>Alphaproteobacteria</taxon>
        <taxon>Rhodobacterales</taxon>
        <taxon>Roseobacteraceae</taxon>
        <taxon>Sulfitobacter</taxon>
    </lineage>
</organism>
<evidence type="ECO:0000313" key="6">
    <source>
        <dbReference type="Proteomes" id="UP000468591"/>
    </source>
</evidence>